<dbReference type="GO" id="GO:0048015">
    <property type="term" value="P:phosphatidylinositol-mediated signaling"/>
    <property type="evidence" value="ECO:0007669"/>
    <property type="project" value="TreeGrafter"/>
</dbReference>
<feature type="domain" description="PI3K/PI4K catalytic" evidence="4">
    <location>
        <begin position="1008"/>
        <end position="1280"/>
    </location>
</feature>
<dbReference type="SUPFAM" id="SSF57903">
    <property type="entry name" value="FYVE/PHD zinc finger"/>
    <property type="match status" value="1"/>
</dbReference>
<dbReference type="InterPro" id="IPR011011">
    <property type="entry name" value="Znf_FYVE_PHD"/>
</dbReference>
<dbReference type="InterPro" id="IPR036940">
    <property type="entry name" value="PI3/4_kinase_cat_sf"/>
</dbReference>
<comment type="caution">
    <text evidence="5">The sequence shown here is derived from an EMBL/GenBank/DDBJ whole genome shotgun (WGS) entry which is preliminary data.</text>
</comment>
<dbReference type="Gene3D" id="1.10.1070.11">
    <property type="entry name" value="Phosphatidylinositol 3-/4-kinase, catalytic domain"/>
    <property type="match status" value="1"/>
</dbReference>
<dbReference type="GO" id="GO:0016020">
    <property type="term" value="C:membrane"/>
    <property type="evidence" value="ECO:0007669"/>
    <property type="project" value="TreeGrafter"/>
</dbReference>
<dbReference type="GO" id="GO:0004430">
    <property type="term" value="F:1-phosphatidylinositol 4-kinase activity"/>
    <property type="evidence" value="ECO:0007669"/>
    <property type="project" value="TreeGrafter"/>
</dbReference>
<evidence type="ECO:0000256" key="1">
    <source>
        <dbReference type="ARBA" id="ARBA00022679"/>
    </source>
</evidence>
<dbReference type="GO" id="GO:0046854">
    <property type="term" value="P:phosphatidylinositol phosphate biosynthetic process"/>
    <property type="evidence" value="ECO:0007669"/>
    <property type="project" value="InterPro"/>
</dbReference>
<dbReference type="PROSITE" id="PS00915">
    <property type="entry name" value="PI3_4_KINASE_1"/>
    <property type="match status" value="1"/>
</dbReference>
<dbReference type="GO" id="GO:0005737">
    <property type="term" value="C:cytoplasm"/>
    <property type="evidence" value="ECO:0007669"/>
    <property type="project" value="TreeGrafter"/>
</dbReference>
<proteinExistence type="predicted"/>
<dbReference type="Proteomes" id="UP000237271">
    <property type="component" value="Unassembled WGS sequence"/>
</dbReference>
<dbReference type="SUPFAM" id="SSF56112">
    <property type="entry name" value="Protein kinase-like (PK-like)"/>
    <property type="match status" value="1"/>
</dbReference>
<keyword evidence="1" id="KW-0808">Transferase</keyword>
<organism evidence="5 6">
    <name type="scientific">Phytophthora palmivora</name>
    <dbReference type="NCBI Taxonomy" id="4796"/>
    <lineage>
        <taxon>Eukaryota</taxon>
        <taxon>Sar</taxon>
        <taxon>Stramenopiles</taxon>
        <taxon>Oomycota</taxon>
        <taxon>Peronosporomycetes</taxon>
        <taxon>Peronosporales</taxon>
        <taxon>Peronosporaceae</taxon>
        <taxon>Phytophthora</taxon>
    </lineage>
</organism>
<dbReference type="Pfam" id="PF00454">
    <property type="entry name" value="PI3_PI4_kinase"/>
    <property type="match status" value="1"/>
</dbReference>
<dbReference type="InterPro" id="IPR015433">
    <property type="entry name" value="PI3/4_kinase"/>
</dbReference>
<feature type="compositionally biased region" description="Polar residues" evidence="3">
    <location>
        <begin position="310"/>
        <end position="329"/>
    </location>
</feature>
<feature type="region of interest" description="Disordered" evidence="3">
    <location>
        <begin position="295"/>
        <end position="333"/>
    </location>
</feature>
<evidence type="ECO:0000256" key="2">
    <source>
        <dbReference type="ARBA" id="ARBA00022777"/>
    </source>
</evidence>
<reference evidence="5 6" key="1">
    <citation type="journal article" date="2017" name="Genome Biol. Evol.">
        <title>Phytophthora megakarya and P. palmivora, closely related causal agents of cacao black pod rot, underwent increases in genome sizes and gene numbers by different mechanisms.</title>
        <authorList>
            <person name="Ali S.S."/>
            <person name="Shao J."/>
            <person name="Lary D.J."/>
            <person name="Kronmiller B."/>
            <person name="Shen D."/>
            <person name="Strem M.D."/>
            <person name="Amoako-Attah I."/>
            <person name="Akrofi A.Y."/>
            <person name="Begoude B.A."/>
            <person name="Ten Hoopen G.M."/>
            <person name="Coulibaly K."/>
            <person name="Kebe B.I."/>
            <person name="Melnick R.L."/>
            <person name="Guiltinan M.J."/>
            <person name="Tyler B.M."/>
            <person name="Meinhardt L.W."/>
            <person name="Bailey B.A."/>
        </authorList>
    </citation>
    <scope>NUCLEOTIDE SEQUENCE [LARGE SCALE GENOMIC DNA]</scope>
    <source>
        <strain evidence="6">sbr112.9</strain>
    </source>
</reference>
<evidence type="ECO:0000313" key="5">
    <source>
        <dbReference type="EMBL" id="POM58299.1"/>
    </source>
</evidence>
<sequence length="1300" mass="144477">MRTKCEGLVRIRERVVFRASSVHDTVDTSSSGHLRSVGRLSDDVWYFCVSRAPLASLEWFTVDAGTESSEDEDVAPSTGSDAVLLANINVSGVEAVDGENVKLPDEDKEDAGVFVNMVDDLERQHLETVSFYVEDELSGIALLIETESETQRDQWVTFLGALLNKETQEQENGEVQEAGENVGEDVDLMHFSESRSSISMRSLLHQGKSENLVEEGDPFGLLSLTTSALSSMNPTDELSVKTNNAAPGMFAMDHFELAEGNGHEEIEDTGDSDTSVANTDADYVADTAVDPSLLLSSGRGQMIETRERSNSNVTDPLSSSMIQEPASSNRSRRHSLGAVFGSTPKSTDGCLRCSKKFGRLIHTPKICASCSNRFCRDHCNQWTPLTTPESISLSVRSMVGSRVEAKAVPAAELKRVCMDCLVRQQLLTSLQEAGVYYASAVDEAGGLSRLVRWKYFDQGPKHEIEAHIRARSLGPLSLLSAMFKYRQQPFMFVVVLAQLVHNVENCLDTMDFYWPQFLQWGFVNLPDASPSVRAFYLFFLAATARRSVHLAVKATWECIAAHWDAMAGGLYKRGNGIVVMLFFVTNVNFGEPRSVLPQLLFPQAPLHQRESFEKLLDQLYEYVRRAYAASQREAPFFEWLLARSKEEIIASSRNVQKQLRVGDGFLDPFPADYHEEAQLMILERRRSGTQHLVETKQRMWNKSDQHIFSDEVRLVRFLVDLCTYLKENISEPSLRKKQLPALLQEMLRAKHIRPEAALPLSGVMARGHRVVNVLTDEGTVFSTKARAPTLVFFEIIASALECEGKARGLDIGVNHDSEVDALVDAAVDMENERDGLLEPEQQEILNYLDGEVVGTYVADLVPACRTSSQASLRSSISEDLDGLNQVLSVGCTPLSEKAVTGAFSDNSQLSRWRSRWDLRSRLGSSMTSSQASLRSSISEDLDGLNQVLPVGCTPLSEKAVTGAFSDDESDGFGVDEIGGEDSTDTSGSLDSASSSQVPKCPFFGERFGDTQKRIREQSTFSRFDGWALVPVIAKSFDDMRQEVFVLQGLKLFQLIFRKHGLHLWMRYYSIVCAGKDCGLLEVITDAQSLDGLKKKGKNISGVGTSLPKIFERACGRDPVTGDHDPVRLERARANFITSMAAYSLFSYIFLVKDRHNGNIMLDTEGHVVHIDFGFVLGIAPGNTFSLETAPFKLTPEMVEIMGAEGFDRYRQLVAQGLLALHLEAPQLLSLVYLSSKESCFPCFKGRSRARIVRRLCRRLCMGWGVQDVERTAARIVDKSNGHRGTRQYDWFQKISNGILP</sequence>
<keyword evidence="2 5" id="KW-0418">Kinase</keyword>
<evidence type="ECO:0000313" key="6">
    <source>
        <dbReference type="Proteomes" id="UP000237271"/>
    </source>
</evidence>
<evidence type="ECO:0000256" key="3">
    <source>
        <dbReference type="SAM" id="MobiDB-lite"/>
    </source>
</evidence>
<dbReference type="Gene3D" id="3.30.1010.10">
    <property type="entry name" value="Phosphatidylinositol 3-kinase Catalytic Subunit, Chain A, domain 4"/>
    <property type="match status" value="1"/>
</dbReference>
<accession>A0A2P4WYC9</accession>
<protein>
    <submittedName>
        <fullName evidence="5">Phosphatidylinositol kinase (PIK-I)</fullName>
    </submittedName>
</protein>
<dbReference type="InterPro" id="IPR000403">
    <property type="entry name" value="PI3/4_kinase_cat_dom"/>
</dbReference>
<dbReference type="PANTHER" id="PTHR10048">
    <property type="entry name" value="PHOSPHATIDYLINOSITOL KINASE"/>
    <property type="match status" value="1"/>
</dbReference>
<dbReference type="CDD" id="cd00065">
    <property type="entry name" value="FYVE_like_SF"/>
    <property type="match status" value="1"/>
</dbReference>
<keyword evidence="6" id="KW-1185">Reference proteome</keyword>
<dbReference type="PROSITE" id="PS50290">
    <property type="entry name" value="PI3_4_KINASE_3"/>
    <property type="match status" value="1"/>
</dbReference>
<dbReference type="EMBL" id="NCKW01020285">
    <property type="protein sequence ID" value="POM58299.1"/>
    <property type="molecule type" value="Genomic_DNA"/>
</dbReference>
<feature type="region of interest" description="Disordered" evidence="3">
    <location>
        <begin position="963"/>
        <end position="997"/>
    </location>
</feature>
<dbReference type="InterPro" id="IPR018936">
    <property type="entry name" value="PI3/4_kinase_CS"/>
</dbReference>
<dbReference type="InterPro" id="IPR011009">
    <property type="entry name" value="Kinase-like_dom_sf"/>
</dbReference>
<evidence type="ECO:0000259" key="4">
    <source>
        <dbReference type="PROSITE" id="PS50290"/>
    </source>
</evidence>
<dbReference type="PANTHER" id="PTHR10048:SF22">
    <property type="entry name" value="PHOSPHATIDYLINOSITOL 4-KINASE BETA"/>
    <property type="match status" value="1"/>
</dbReference>
<dbReference type="Gene3D" id="3.30.40.10">
    <property type="entry name" value="Zinc/RING finger domain, C3HC4 (zinc finger)"/>
    <property type="match status" value="1"/>
</dbReference>
<dbReference type="InterPro" id="IPR013083">
    <property type="entry name" value="Znf_RING/FYVE/PHD"/>
</dbReference>
<dbReference type="OrthoDB" id="10264149at2759"/>
<gene>
    <name evidence="5" type="ORF">PHPALM_37072</name>
</gene>
<feature type="compositionally biased region" description="Low complexity" evidence="3">
    <location>
        <begin position="984"/>
        <end position="995"/>
    </location>
</feature>
<dbReference type="SMART" id="SM00146">
    <property type="entry name" value="PI3Kc"/>
    <property type="match status" value="1"/>
</dbReference>
<name>A0A2P4WYC9_9STRA</name>